<dbReference type="EMBL" id="JARJCM010000051">
    <property type="protein sequence ID" value="KAJ7035280.1"/>
    <property type="molecule type" value="Genomic_DNA"/>
</dbReference>
<reference evidence="2" key="1">
    <citation type="submission" date="2023-03" db="EMBL/GenBank/DDBJ databases">
        <title>Massive genome expansion in bonnet fungi (Mycena s.s.) driven by repeated elements and novel gene families across ecological guilds.</title>
        <authorList>
            <consortium name="Lawrence Berkeley National Laboratory"/>
            <person name="Harder C.B."/>
            <person name="Miyauchi S."/>
            <person name="Viragh M."/>
            <person name="Kuo A."/>
            <person name="Thoen E."/>
            <person name="Andreopoulos B."/>
            <person name="Lu D."/>
            <person name="Skrede I."/>
            <person name="Drula E."/>
            <person name="Henrissat B."/>
            <person name="Morin E."/>
            <person name="Kohler A."/>
            <person name="Barry K."/>
            <person name="LaButti K."/>
            <person name="Morin E."/>
            <person name="Salamov A."/>
            <person name="Lipzen A."/>
            <person name="Mereny Z."/>
            <person name="Hegedus B."/>
            <person name="Baldrian P."/>
            <person name="Stursova M."/>
            <person name="Weitz H."/>
            <person name="Taylor A."/>
            <person name="Grigoriev I.V."/>
            <person name="Nagy L.G."/>
            <person name="Martin F."/>
            <person name="Kauserud H."/>
        </authorList>
    </citation>
    <scope>NUCLEOTIDE SEQUENCE</scope>
    <source>
        <strain evidence="2">CBHHK200</strain>
    </source>
</reference>
<evidence type="ECO:0000256" key="1">
    <source>
        <dbReference type="SAM" id="SignalP"/>
    </source>
</evidence>
<dbReference type="Proteomes" id="UP001218188">
    <property type="component" value="Unassembled WGS sequence"/>
</dbReference>
<evidence type="ECO:0000313" key="3">
    <source>
        <dbReference type="Proteomes" id="UP001218188"/>
    </source>
</evidence>
<evidence type="ECO:0008006" key="4">
    <source>
        <dbReference type="Google" id="ProtNLM"/>
    </source>
</evidence>
<keyword evidence="1" id="KW-0732">Signal</keyword>
<accession>A0AAD6SWT6</accession>
<feature type="signal peptide" evidence="1">
    <location>
        <begin position="1"/>
        <end position="28"/>
    </location>
</feature>
<feature type="chain" id="PRO_5042006607" description="Secreted protein" evidence="1">
    <location>
        <begin position="29"/>
        <end position="205"/>
    </location>
</feature>
<name>A0AAD6SWT6_9AGAR</name>
<dbReference type="AlphaFoldDB" id="A0AAD6SWT6"/>
<proteinExistence type="predicted"/>
<sequence>MKATVQRRAPLFFFPFFPFFFLLTCTLCWTCCTEQAGALLCRVLGMGTSLLVGATFWATASICTDTMWGGIQWSGFAKFPGLLAVPVHEYHRPYFLELLRPSAWISPFVKCKAKTAADTLSILRRVGPLFVSTRRISLTCSYAFFADFSSHLQMVAFRTCFLRRPYTGGFGHRRRWINSSRLKNFGSVENAASIRVVPGRLVGVD</sequence>
<protein>
    <recommendedName>
        <fullName evidence="4">Secreted protein</fullName>
    </recommendedName>
</protein>
<organism evidence="2 3">
    <name type="scientific">Mycena alexandri</name>
    <dbReference type="NCBI Taxonomy" id="1745969"/>
    <lineage>
        <taxon>Eukaryota</taxon>
        <taxon>Fungi</taxon>
        <taxon>Dikarya</taxon>
        <taxon>Basidiomycota</taxon>
        <taxon>Agaricomycotina</taxon>
        <taxon>Agaricomycetes</taxon>
        <taxon>Agaricomycetidae</taxon>
        <taxon>Agaricales</taxon>
        <taxon>Marasmiineae</taxon>
        <taxon>Mycenaceae</taxon>
        <taxon>Mycena</taxon>
    </lineage>
</organism>
<keyword evidence="3" id="KW-1185">Reference proteome</keyword>
<comment type="caution">
    <text evidence="2">The sequence shown here is derived from an EMBL/GenBank/DDBJ whole genome shotgun (WGS) entry which is preliminary data.</text>
</comment>
<gene>
    <name evidence="2" type="ORF">C8F04DRAFT_1098744</name>
</gene>
<evidence type="ECO:0000313" key="2">
    <source>
        <dbReference type="EMBL" id="KAJ7035280.1"/>
    </source>
</evidence>